<evidence type="ECO:0000259" key="7">
    <source>
        <dbReference type="PROSITE" id="PS51918"/>
    </source>
</evidence>
<dbReference type="GO" id="GO:0046872">
    <property type="term" value="F:metal ion binding"/>
    <property type="evidence" value="ECO:0007669"/>
    <property type="project" value="UniProtKB-KW"/>
</dbReference>
<proteinExistence type="predicted"/>
<dbReference type="InterPro" id="IPR058240">
    <property type="entry name" value="rSAM_sf"/>
</dbReference>
<dbReference type="GO" id="GO:0051539">
    <property type="term" value="F:4 iron, 4 sulfur cluster binding"/>
    <property type="evidence" value="ECO:0007669"/>
    <property type="project" value="UniProtKB-KW"/>
</dbReference>
<evidence type="ECO:0000256" key="2">
    <source>
        <dbReference type="ARBA" id="ARBA00022485"/>
    </source>
</evidence>
<protein>
    <recommendedName>
        <fullName evidence="7">Radical SAM core domain-containing protein</fullName>
    </recommendedName>
</protein>
<dbReference type="EMBL" id="JACICA010000001">
    <property type="protein sequence ID" value="MBB3701594.1"/>
    <property type="molecule type" value="Genomic_DNA"/>
</dbReference>
<keyword evidence="4" id="KW-0479">Metal-binding</keyword>
<dbReference type="InterPro" id="IPR039661">
    <property type="entry name" value="ELP3"/>
</dbReference>
<keyword evidence="5" id="KW-0408">Iron</keyword>
<evidence type="ECO:0000256" key="3">
    <source>
        <dbReference type="ARBA" id="ARBA00022691"/>
    </source>
</evidence>
<feature type="domain" description="Radical SAM core" evidence="7">
    <location>
        <begin position="13"/>
        <end position="255"/>
    </location>
</feature>
<dbReference type="SFLD" id="SFLDG01091">
    <property type="entry name" value="uncharacterized_CHP01210-like"/>
    <property type="match status" value="1"/>
</dbReference>
<dbReference type="PROSITE" id="PS51918">
    <property type="entry name" value="RADICAL_SAM"/>
    <property type="match status" value="1"/>
</dbReference>
<dbReference type="SMART" id="SM00729">
    <property type="entry name" value="Elp3"/>
    <property type="match status" value="1"/>
</dbReference>
<dbReference type="InterPro" id="IPR005911">
    <property type="entry name" value="YhcC-like"/>
</dbReference>
<evidence type="ECO:0000313" key="8">
    <source>
        <dbReference type="EMBL" id="MBB3701594.1"/>
    </source>
</evidence>
<dbReference type="InterPro" id="IPR006638">
    <property type="entry name" value="Elp3/MiaA/NifB-like_rSAM"/>
</dbReference>
<evidence type="ECO:0000256" key="5">
    <source>
        <dbReference type="ARBA" id="ARBA00023004"/>
    </source>
</evidence>
<reference evidence="8 9" key="1">
    <citation type="submission" date="2020-08" db="EMBL/GenBank/DDBJ databases">
        <title>Genomic Encyclopedia of Type Strains, Phase IV (KMG-IV): sequencing the most valuable type-strain genomes for metagenomic binning, comparative biology and taxonomic classification.</title>
        <authorList>
            <person name="Goeker M."/>
        </authorList>
    </citation>
    <scope>NUCLEOTIDE SEQUENCE [LARGE SCALE GENOMIC DNA]</scope>
    <source>
        <strain evidence="8 9">DSM 22548</strain>
    </source>
</reference>
<keyword evidence="6" id="KW-0411">Iron-sulfur</keyword>
<dbReference type="PANTHER" id="PTHR11135:SF1">
    <property type="entry name" value="PROTEIN YHCC"/>
    <property type="match status" value="1"/>
</dbReference>
<evidence type="ECO:0000256" key="6">
    <source>
        <dbReference type="ARBA" id="ARBA00023014"/>
    </source>
</evidence>
<comment type="caution">
    <text evidence="8">The sequence shown here is derived from an EMBL/GenBank/DDBJ whole genome shotgun (WGS) entry which is preliminary data.</text>
</comment>
<name>A0A7W5UCR7_9BACT</name>
<dbReference type="Gene3D" id="3.30.750.200">
    <property type="match status" value="1"/>
</dbReference>
<dbReference type="SFLD" id="SFLDS00029">
    <property type="entry name" value="Radical_SAM"/>
    <property type="match status" value="1"/>
</dbReference>
<dbReference type="PANTHER" id="PTHR11135">
    <property type="entry name" value="HISTONE ACETYLTRANSFERASE-RELATED"/>
    <property type="match status" value="1"/>
</dbReference>
<gene>
    <name evidence="8" type="ORF">FHS60_000036</name>
</gene>
<dbReference type="GO" id="GO:0003824">
    <property type="term" value="F:catalytic activity"/>
    <property type="evidence" value="ECO:0007669"/>
    <property type="project" value="InterPro"/>
</dbReference>
<dbReference type="InterPro" id="IPR032432">
    <property type="entry name" value="Radical_SAM_C"/>
</dbReference>
<comment type="cofactor">
    <cofactor evidence="1">
        <name>[4Fe-4S] cluster</name>
        <dbReference type="ChEBI" id="CHEBI:49883"/>
    </cofactor>
</comment>
<dbReference type="Proteomes" id="UP000541425">
    <property type="component" value="Unassembled WGS sequence"/>
</dbReference>
<dbReference type="NCBIfam" id="TIGR01212">
    <property type="entry name" value="TIGR01212 family radical SAM protein"/>
    <property type="match status" value="1"/>
</dbReference>
<organism evidence="8 9">
    <name type="scientific">Alloprevotella rava</name>
    <dbReference type="NCBI Taxonomy" id="671218"/>
    <lineage>
        <taxon>Bacteria</taxon>
        <taxon>Pseudomonadati</taxon>
        <taxon>Bacteroidota</taxon>
        <taxon>Bacteroidia</taxon>
        <taxon>Bacteroidales</taxon>
        <taxon>Prevotellaceae</taxon>
        <taxon>Alloprevotella</taxon>
    </lineage>
</organism>
<dbReference type="Pfam" id="PF16199">
    <property type="entry name" value="Radical_SAM_C"/>
    <property type="match status" value="1"/>
</dbReference>
<keyword evidence="2" id="KW-0004">4Fe-4S</keyword>
<dbReference type="SUPFAM" id="SSF102114">
    <property type="entry name" value="Radical SAM enzymes"/>
    <property type="match status" value="1"/>
</dbReference>
<dbReference type="InterPro" id="IPR007197">
    <property type="entry name" value="rSAM"/>
</dbReference>
<keyword evidence="3" id="KW-0949">S-adenosyl-L-methionine</keyword>
<evidence type="ECO:0000256" key="1">
    <source>
        <dbReference type="ARBA" id="ARBA00001966"/>
    </source>
</evidence>
<accession>A0A7W5UCR7</accession>
<evidence type="ECO:0000256" key="4">
    <source>
        <dbReference type="ARBA" id="ARBA00022723"/>
    </source>
</evidence>
<dbReference type="RefSeq" id="WP_183693367.1">
    <property type="nucleotide sequence ID" value="NZ_JACICA010000001.1"/>
</dbReference>
<dbReference type="AlphaFoldDB" id="A0A7W5UCR7"/>
<sequence>MDNPSFSEFLSSHVSGPVQKLAIDAGFTCPNRDGRAGRGGCFYCNNHSYSPKYCNSRLSVTEQIQQGKNFFSHKTKSDTRYLAYFQSYSNTYAPLGCLRQLYEEALSASDVVGLVIATRPDCVDLDVLDYLATLNKQTFVHLEIGVESTYDDVLKRINRGHDFACTQQAIRAIAERGLTVGAHLILGLPTVTPERDVDQADQLNELPIDVLKLHQLQILRGTVMAKDFILHQADYSLMTAERYAQLVARFLKRLKPSVALERYVSESPEELLIAPRWGVKPQVVEMLVNKYLKEIC</sequence>
<dbReference type="SFLD" id="SFLDG01086">
    <property type="entry name" value="elongater_protein-like"/>
    <property type="match status" value="1"/>
</dbReference>
<dbReference type="Pfam" id="PF04055">
    <property type="entry name" value="Radical_SAM"/>
    <property type="match status" value="1"/>
</dbReference>
<evidence type="ECO:0000313" key="9">
    <source>
        <dbReference type="Proteomes" id="UP000541425"/>
    </source>
</evidence>